<dbReference type="KEGG" id="tti:THITH_11605"/>
<dbReference type="Proteomes" id="UP000005289">
    <property type="component" value="Chromosome"/>
</dbReference>
<evidence type="ECO:0000313" key="4">
    <source>
        <dbReference type="Proteomes" id="UP000005289"/>
    </source>
</evidence>
<evidence type="ECO:0000256" key="1">
    <source>
        <dbReference type="SAM" id="MobiDB-lite"/>
    </source>
</evidence>
<accession>W0DP23</accession>
<keyword evidence="2" id="KW-0732">Signal</keyword>
<sequence length="107" mass="11195">MEMTMKHLKTVAFAALLMPALAAAQWSTHGADGLPIPGANDHPGLAGIVASGGKPVQAYYQKEQPVPGADDHPGMTRTVPSAGKPDQPYYTKDQPIPGAGDHPSLQR</sequence>
<keyword evidence="4" id="KW-1185">Reference proteome</keyword>
<organism evidence="3 4">
    <name type="scientific">Thioalkalivibrio paradoxus ARh 1</name>
    <dbReference type="NCBI Taxonomy" id="713585"/>
    <lineage>
        <taxon>Bacteria</taxon>
        <taxon>Pseudomonadati</taxon>
        <taxon>Pseudomonadota</taxon>
        <taxon>Gammaproteobacteria</taxon>
        <taxon>Chromatiales</taxon>
        <taxon>Ectothiorhodospiraceae</taxon>
        <taxon>Thioalkalivibrio</taxon>
    </lineage>
</organism>
<proteinExistence type="predicted"/>
<dbReference type="EMBL" id="CP007029">
    <property type="protein sequence ID" value="AHF00187.1"/>
    <property type="molecule type" value="Genomic_DNA"/>
</dbReference>
<feature type="region of interest" description="Disordered" evidence="1">
    <location>
        <begin position="29"/>
        <end position="107"/>
    </location>
</feature>
<feature type="chain" id="PRO_5004786912" evidence="2">
    <location>
        <begin position="25"/>
        <end position="107"/>
    </location>
</feature>
<evidence type="ECO:0000313" key="3">
    <source>
        <dbReference type="EMBL" id="AHF00187.1"/>
    </source>
</evidence>
<dbReference type="HOGENOM" id="CLU_2208858_0_0_6"/>
<evidence type="ECO:0000256" key="2">
    <source>
        <dbReference type="SAM" id="SignalP"/>
    </source>
</evidence>
<gene>
    <name evidence="3" type="ORF">THITH_11605</name>
</gene>
<feature type="signal peptide" evidence="2">
    <location>
        <begin position="1"/>
        <end position="24"/>
    </location>
</feature>
<protein>
    <submittedName>
        <fullName evidence="3">Uncharacterized protein</fullName>
    </submittedName>
</protein>
<dbReference type="AlphaFoldDB" id="W0DP23"/>
<name>W0DP23_9GAMM</name>
<reference evidence="3 4" key="1">
    <citation type="submission" date="2013-12" db="EMBL/GenBank/DDBJ databases">
        <authorList>
            <consortium name="DOE Joint Genome Institute"/>
            <person name="Muyzer G."/>
            <person name="Huntemann M."/>
            <person name="Han J."/>
            <person name="Chen A."/>
            <person name="Kyrpides N."/>
            <person name="Mavromatis K."/>
            <person name="Markowitz V."/>
            <person name="Palaniappan K."/>
            <person name="Ivanova N."/>
            <person name="Schaumberg A."/>
            <person name="Pati A."/>
            <person name="Liolios K."/>
            <person name="Nordberg H.P."/>
            <person name="Cantor M.N."/>
            <person name="Hua S.X."/>
            <person name="Woyke T."/>
        </authorList>
    </citation>
    <scope>NUCLEOTIDE SEQUENCE [LARGE SCALE GENOMIC DNA]</scope>
    <source>
        <strain evidence="3 4">ARh 1</strain>
    </source>
</reference>